<comment type="caution">
    <text evidence="4">The sequence shown here is derived from an EMBL/GenBank/DDBJ whole genome shotgun (WGS) entry which is preliminary data.</text>
</comment>
<evidence type="ECO:0000259" key="3">
    <source>
        <dbReference type="SMART" id="SM00499"/>
    </source>
</evidence>
<dbReference type="Pfam" id="PF14368">
    <property type="entry name" value="LTP_2"/>
    <property type="match status" value="1"/>
</dbReference>
<evidence type="ECO:0000313" key="5">
    <source>
        <dbReference type="Proteomes" id="UP000734854"/>
    </source>
</evidence>
<gene>
    <name evidence="4" type="ORF">ZIOFF_011131</name>
</gene>
<dbReference type="InterPro" id="IPR043325">
    <property type="entry name" value="LTSS"/>
</dbReference>
<feature type="domain" description="Bifunctional inhibitor/plant lipid transfer protein/seed storage helical" evidence="3">
    <location>
        <begin position="49"/>
        <end position="126"/>
    </location>
</feature>
<reference evidence="4 5" key="1">
    <citation type="submission" date="2020-08" db="EMBL/GenBank/DDBJ databases">
        <title>Plant Genome Project.</title>
        <authorList>
            <person name="Zhang R.-G."/>
        </authorList>
    </citation>
    <scope>NUCLEOTIDE SEQUENCE [LARGE SCALE GENOMIC DNA]</scope>
    <source>
        <tissue evidence="4">Rhizome</tissue>
    </source>
</reference>
<dbReference type="EMBL" id="JACMSC010000003">
    <property type="protein sequence ID" value="KAG6528939.1"/>
    <property type="molecule type" value="Genomic_DNA"/>
</dbReference>
<sequence>MHRHQFDLSSMARTDSLVLPMSVVALALLVGMLQLAAPPPSASAQTLGCSLALSGLSPCVSYLVGNSSSPTSACCSQLAGLMQTQAQCLCLILGGGISQLGFILNQTQAYTLPGACRISFSAGRPCLGFNAPAPVGAPAEAPALPPAAPAATTPAPTVDSTPTSIPNAGEPSQGNGSKTTGQASAAGRSFGFTPALFFSIVAVASYAWI</sequence>
<dbReference type="OrthoDB" id="911994at2759"/>
<feature type="region of interest" description="Disordered" evidence="2">
    <location>
        <begin position="140"/>
        <end position="184"/>
    </location>
</feature>
<organism evidence="4 5">
    <name type="scientific">Zingiber officinale</name>
    <name type="common">Ginger</name>
    <name type="synonym">Amomum zingiber</name>
    <dbReference type="NCBI Taxonomy" id="94328"/>
    <lineage>
        <taxon>Eukaryota</taxon>
        <taxon>Viridiplantae</taxon>
        <taxon>Streptophyta</taxon>
        <taxon>Embryophyta</taxon>
        <taxon>Tracheophyta</taxon>
        <taxon>Spermatophyta</taxon>
        <taxon>Magnoliopsida</taxon>
        <taxon>Liliopsida</taxon>
        <taxon>Zingiberales</taxon>
        <taxon>Zingiberaceae</taxon>
        <taxon>Zingiber</taxon>
    </lineage>
</organism>
<protein>
    <recommendedName>
        <fullName evidence="3">Bifunctional inhibitor/plant lipid transfer protein/seed storage helical domain-containing protein</fullName>
    </recommendedName>
</protein>
<dbReference type="PANTHER" id="PTHR33044">
    <property type="entry name" value="BIFUNCTIONAL INHIBITOR/LIPID-TRANSFER PROTEIN/SEED STORAGE 2S ALBUMIN SUPERFAMILY PROTEIN-RELATED"/>
    <property type="match status" value="1"/>
</dbReference>
<dbReference type="CDD" id="cd00010">
    <property type="entry name" value="AAI_LTSS"/>
    <property type="match status" value="1"/>
</dbReference>
<name>A0A8J5HI21_ZINOF</name>
<comment type="similarity">
    <text evidence="1">Belongs to the plant LTP family.</text>
</comment>
<dbReference type="Proteomes" id="UP000734854">
    <property type="component" value="Unassembled WGS sequence"/>
</dbReference>
<keyword evidence="5" id="KW-1185">Reference proteome</keyword>
<feature type="compositionally biased region" description="Polar residues" evidence="2">
    <location>
        <begin position="164"/>
        <end position="183"/>
    </location>
</feature>
<evidence type="ECO:0000313" key="4">
    <source>
        <dbReference type="EMBL" id="KAG6528939.1"/>
    </source>
</evidence>
<dbReference type="InterPro" id="IPR016140">
    <property type="entry name" value="Bifunc_inhib/LTP/seed_store"/>
</dbReference>
<evidence type="ECO:0000256" key="2">
    <source>
        <dbReference type="SAM" id="MobiDB-lite"/>
    </source>
</evidence>
<dbReference type="SMART" id="SM00499">
    <property type="entry name" value="AAI"/>
    <property type="match status" value="1"/>
</dbReference>
<feature type="compositionally biased region" description="Low complexity" evidence="2">
    <location>
        <begin position="149"/>
        <end position="163"/>
    </location>
</feature>
<accession>A0A8J5HI21</accession>
<dbReference type="AlphaFoldDB" id="A0A8J5HI21"/>
<proteinExistence type="inferred from homology"/>
<evidence type="ECO:0000256" key="1">
    <source>
        <dbReference type="ARBA" id="ARBA00009748"/>
    </source>
</evidence>